<proteinExistence type="predicted"/>
<feature type="domain" description="Thioredoxin" evidence="2">
    <location>
        <begin position="42"/>
        <end position="182"/>
    </location>
</feature>
<dbReference type="PROSITE" id="PS51352">
    <property type="entry name" value="THIOREDOXIN_2"/>
    <property type="match status" value="1"/>
</dbReference>
<dbReference type="InterPro" id="IPR036249">
    <property type="entry name" value="Thioredoxin-like_sf"/>
</dbReference>
<keyword evidence="1" id="KW-1133">Transmembrane helix</keyword>
<evidence type="ECO:0000256" key="1">
    <source>
        <dbReference type="SAM" id="Phobius"/>
    </source>
</evidence>
<dbReference type="RefSeq" id="WP_146443394.1">
    <property type="nucleotide sequence ID" value="NZ_SJPR01000001.1"/>
</dbReference>
<dbReference type="PANTHER" id="PTHR42852:SF13">
    <property type="entry name" value="PROTEIN DIPZ"/>
    <property type="match status" value="1"/>
</dbReference>
<evidence type="ECO:0000313" key="4">
    <source>
        <dbReference type="Proteomes" id="UP000317421"/>
    </source>
</evidence>
<keyword evidence="4" id="KW-1185">Reference proteome</keyword>
<comment type="caution">
    <text evidence="3">The sequence shown here is derived from an EMBL/GenBank/DDBJ whole genome shotgun (WGS) entry which is preliminary data.</text>
</comment>
<dbReference type="OrthoDB" id="288837at2"/>
<dbReference type="EMBL" id="SJPR01000001">
    <property type="protein sequence ID" value="TWT99954.1"/>
    <property type="molecule type" value="Genomic_DNA"/>
</dbReference>
<feature type="transmembrane region" description="Helical" evidence="1">
    <location>
        <begin position="15"/>
        <end position="34"/>
    </location>
</feature>
<dbReference type="InterPro" id="IPR013740">
    <property type="entry name" value="Redoxin"/>
</dbReference>
<organism evidence="3 4">
    <name type="scientific">Botrimarina colliarenosi</name>
    <dbReference type="NCBI Taxonomy" id="2528001"/>
    <lineage>
        <taxon>Bacteria</taxon>
        <taxon>Pseudomonadati</taxon>
        <taxon>Planctomycetota</taxon>
        <taxon>Planctomycetia</taxon>
        <taxon>Pirellulales</taxon>
        <taxon>Lacipirellulaceae</taxon>
        <taxon>Botrimarina</taxon>
    </lineage>
</organism>
<dbReference type="InterPro" id="IPR050553">
    <property type="entry name" value="Thioredoxin_ResA/DsbE_sf"/>
</dbReference>
<dbReference type="AlphaFoldDB" id="A0A5C6AIV6"/>
<accession>A0A5C6AIV6</accession>
<dbReference type="CDD" id="cd02966">
    <property type="entry name" value="TlpA_like_family"/>
    <property type="match status" value="1"/>
</dbReference>
<dbReference type="GO" id="GO:0016491">
    <property type="term" value="F:oxidoreductase activity"/>
    <property type="evidence" value="ECO:0007669"/>
    <property type="project" value="InterPro"/>
</dbReference>
<name>A0A5C6AIV6_9BACT</name>
<keyword evidence="1" id="KW-0472">Membrane</keyword>
<dbReference type="Proteomes" id="UP000317421">
    <property type="component" value="Unassembled WGS sequence"/>
</dbReference>
<gene>
    <name evidence="3" type="primary">resA_4</name>
    <name evidence="3" type="ORF">Pla108_08980</name>
</gene>
<dbReference type="InterPro" id="IPR013766">
    <property type="entry name" value="Thioredoxin_domain"/>
</dbReference>
<protein>
    <submittedName>
        <fullName evidence="3">Thiol-disulfide oxidoreductase ResA</fullName>
    </submittedName>
</protein>
<dbReference type="PANTHER" id="PTHR42852">
    <property type="entry name" value="THIOL:DISULFIDE INTERCHANGE PROTEIN DSBE"/>
    <property type="match status" value="1"/>
</dbReference>
<sequence length="182" mass="19511">MTRPKASGGRFEGPVGLMVAVIAIVVAAALVERLTRPRGGERITPLPMPELLVEGWLNTGDGPSPTRESLRGSYVVLDLWATDCVPCLRSLPHLAQLSREWGPRGVEVVGLASEPASRREAVQAAIDRVPGMDWPVAYGAGMVFGQLGVEMIPTYVLFDTEGVGVWRGHSLGDLEAELASRL</sequence>
<keyword evidence="1" id="KW-0812">Transmembrane</keyword>
<reference evidence="3 4" key="1">
    <citation type="submission" date="2019-02" db="EMBL/GenBank/DDBJ databases">
        <title>Deep-cultivation of Planctomycetes and their phenomic and genomic characterization uncovers novel biology.</title>
        <authorList>
            <person name="Wiegand S."/>
            <person name="Jogler M."/>
            <person name="Boedeker C."/>
            <person name="Pinto D."/>
            <person name="Vollmers J."/>
            <person name="Rivas-Marin E."/>
            <person name="Kohn T."/>
            <person name="Peeters S.H."/>
            <person name="Heuer A."/>
            <person name="Rast P."/>
            <person name="Oberbeckmann S."/>
            <person name="Bunk B."/>
            <person name="Jeske O."/>
            <person name="Meyerdierks A."/>
            <person name="Storesund J.E."/>
            <person name="Kallscheuer N."/>
            <person name="Luecker S."/>
            <person name="Lage O.M."/>
            <person name="Pohl T."/>
            <person name="Merkel B.J."/>
            <person name="Hornburger P."/>
            <person name="Mueller R.-W."/>
            <person name="Bruemmer F."/>
            <person name="Labrenz M."/>
            <person name="Spormann A.M."/>
            <person name="Op Den Camp H."/>
            <person name="Overmann J."/>
            <person name="Amann R."/>
            <person name="Jetten M.S.M."/>
            <person name="Mascher T."/>
            <person name="Medema M.H."/>
            <person name="Devos D.P."/>
            <person name="Kaster A.-K."/>
            <person name="Ovreas L."/>
            <person name="Rohde M."/>
            <person name="Galperin M.Y."/>
            <person name="Jogler C."/>
        </authorList>
    </citation>
    <scope>NUCLEOTIDE SEQUENCE [LARGE SCALE GENOMIC DNA]</scope>
    <source>
        <strain evidence="3 4">Pla108</strain>
    </source>
</reference>
<dbReference type="Pfam" id="PF08534">
    <property type="entry name" value="Redoxin"/>
    <property type="match status" value="1"/>
</dbReference>
<dbReference type="SUPFAM" id="SSF52833">
    <property type="entry name" value="Thioredoxin-like"/>
    <property type="match status" value="1"/>
</dbReference>
<evidence type="ECO:0000313" key="3">
    <source>
        <dbReference type="EMBL" id="TWT99954.1"/>
    </source>
</evidence>
<dbReference type="Gene3D" id="3.40.30.10">
    <property type="entry name" value="Glutaredoxin"/>
    <property type="match status" value="1"/>
</dbReference>
<evidence type="ECO:0000259" key="2">
    <source>
        <dbReference type="PROSITE" id="PS51352"/>
    </source>
</evidence>